<evidence type="ECO:0000256" key="20">
    <source>
        <dbReference type="SAM" id="Phobius"/>
    </source>
</evidence>
<dbReference type="PIRSF" id="PIRSF000641">
    <property type="entry name" value="SRK"/>
    <property type="match status" value="1"/>
</dbReference>
<feature type="signal peptide" evidence="21">
    <location>
        <begin position="1"/>
        <end position="37"/>
    </location>
</feature>
<keyword evidence="12 20" id="KW-1133">Transmembrane helix</keyword>
<evidence type="ECO:0000259" key="22">
    <source>
        <dbReference type="PROSITE" id="PS50011"/>
    </source>
</evidence>
<evidence type="ECO:0000256" key="6">
    <source>
        <dbReference type="ARBA" id="ARBA00022692"/>
    </source>
</evidence>
<evidence type="ECO:0000313" key="26">
    <source>
        <dbReference type="Proteomes" id="UP001346149"/>
    </source>
</evidence>
<keyword evidence="2" id="KW-1003">Cell membrane</keyword>
<comment type="similarity">
    <text evidence="19">Belongs to the protein kinase superfamily. Ser/Thr protein kinase family.</text>
</comment>
<keyword evidence="8" id="KW-0430">Lectin</keyword>
<dbReference type="CDD" id="cd14066">
    <property type="entry name" value="STKc_IRAK"/>
    <property type="match status" value="1"/>
</dbReference>
<evidence type="ECO:0000256" key="4">
    <source>
        <dbReference type="ARBA" id="ARBA00022536"/>
    </source>
</evidence>
<feature type="domain" description="Bulb-type lectin" evidence="23">
    <location>
        <begin position="38"/>
        <end position="165"/>
    </location>
</feature>
<keyword evidence="11 19" id="KW-0067">ATP-binding</keyword>
<dbReference type="Gene3D" id="2.90.10.10">
    <property type="entry name" value="Bulb-type lectin domain"/>
    <property type="match status" value="1"/>
</dbReference>
<accession>A0AAN7LZ28</accession>
<evidence type="ECO:0000256" key="7">
    <source>
        <dbReference type="ARBA" id="ARBA00022729"/>
    </source>
</evidence>
<dbReference type="GO" id="GO:0005886">
    <property type="term" value="C:plasma membrane"/>
    <property type="evidence" value="ECO:0007669"/>
    <property type="project" value="UniProtKB-SubCell"/>
</dbReference>
<dbReference type="SUPFAM" id="SSF56112">
    <property type="entry name" value="Protein kinase-like (PK-like)"/>
    <property type="match status" value="1"/>
</dbReference>
<dbReference type="InterPro" id="IPR000858">
    <property type="entry name" value="S_locus_glycoprot_dom"/>
</dbReference>
<evidence type="ECO:0000256" key="2">
    <source>
        <dbReference type="ARBA" id="ARBA00022475"/>
    </source>
</evidence>
<dbReference type="Pfam" id="PF00954">
    <property type="entry name" value="S_locus_glycop"/>
    <property type="match status" value="1"/>
</dbReference>
<dbReference type="Gene3D" id="1.10.510.10">
    <property type="entry name" value="Transferase(Phosphotransferase) domain 1"/>
    <property type="match status" value="1"/>
</dbReference>
<dbReference type="FunFam" id="1.10.510.10:FF:000060">
    <property type="entry name" value="G-type lectin S-receptor-like serine/threonine-protein kinase"/>
    <property type="match status" value="1"/>
</dbReference>
<comment type="caution">
    <text evidence="25">The sequence shown here is derived from an EMBL/GenBank/DDBJ whole genome shotgun (WGS) entry which is preliminary data.</text>
</comment>
<evidence type="ECO:0000256" key="11">
    <source>
        <dbReference type="ARBA" id="ARBA00022840"/>
    </source>
</evidence>
<keyword evidence="16" id="KW-0325">Glycoprotein</keyword>
<evidence type="ECO:0000259" key="23">
    <source>
        <dbReference type="PROSITE" id="PS50927"/>
    </source>
</evidence>
<keyword evidence="5 19" id="KW-0808">Transferase</keyword>
<dbReference type="Pfam" id="PF07714">
    <property type="entry name" value="PK_Tyr_Ser-Thr"/>
    <property type="match status" value="1"/>
</dbReference>
<dbReference type="Gene3D" id="3.30.200.20">
    <property type="entry name" value="Phosphorylase Kinase, domain 1"/>
    <property type="match status" value="1"/>
</dbReference>
<dbReference type="InterPro" id="IPR036426">
    <property type="entry name" value="Bulb-type_lectin_dom_sf"/>
</dbReference>
<comment type="catalytic activity">
    <reaction evidence="17 19">
        <text>L-threonyl-[protein] + ATP = O-phospho-L-threonyl-[protein] + ADP + H(+)</text>
        <dbReference type="Rhea" id="RHEA:46608"/>
        <dbReference type="Rhea" id="RHEA-COMP:11060"/>
        <dbReference type="Rhea" id="RHEA-COMP:11605"/>
        <dbReference type="ChEBI" id="CHEBI:15378"/>
        <dbReference type="ChEBI" id="CHEBI:30013"/>
        <dbReference type="ChEBI" id="CHEBI:30616"/>
        <dbReference type="ChEBI" id="CHEBI:61977"/>
        <dbReference type="ChEBI" id="CHEBI:456216"/>
        <dbReference type="EC" id="2.7.11.1"/>
    </reaction>
</comment>
<dbReference type="PANTHER" id="PTHR27002:SF932">
    <property type="entry name" value="RECEPTOR-LIKE SERINE_THREONINE-PROTEIN KINASE"/>
    <property type="match status" value="1"/>
</dbReference>
<evidence type="ECO:0000256" key="18">
    <source>
        <dbReference type="ARBA" id="ARBA00048679"/>
    </source>
</evidence>
<dbReference type="GO" id="GO:0048544">
    <property type="term" value="P:recognition of pollen"/>
    <property type="evidence" value="ECO:0007669"/>
    <property type="project" value="InterPro"/>
</dbReference>
<dbReference type="Proteomes" id="UP001346149">
    <property type="component" value="Unassembled WGS sequence"/>
</dbReference>
<keyword evidence="7 21" id="KW-0732">Signal</keyword>
<dbReference type="Pfam" id="PF01453">
    <property type="entry name" value="B_lectin"/>
    <property type="match status" value="1"/>
</dbReference>
<dbReference type="FunFam" id="3.30.200.20:FF:000330">
    <property type="entry name" value="G-type lectin S-receptor-like serine/threonine-protein kinase At4g03230"/>
    <property type="match status" value="1"/>
</dbReference>
<keyword evidence="26" id="KW-1185">Reference proteome</keyword>
<feature type="domain" description="Protein kinase" evidence="22">
    <location>
        <begin position="554"/>
        <end position="834"/>
    </location>
</feature>
<dbReference type="PANTHER" id="PTHR27002">
    <property type="entry name" value="RECEPTOR-LIKE SERINE/THREONINE-PROTEIN KINASE SD1-8"/>
    <property type="match status" value="1"/>
</dbReference>
<dbReference type="PROSITE" id="PS50948">
    <property type="entry name" value="PAN"/>
    <property type="match status" value="1"/>
</dbReference>
<evidence type="ECO:0000256" key="12">
    <source>
        <dbReference type="ARBA" id="ARBA00022989"/>
    </source>
</evidence>
<evidence type="ECO:0000256" key="13">
    <source>
        <dbReference type="ARBA" id="ARBA00023136"/>
    </source>
</evidence>
<evidence type="ECO:0000256" key="16">
    <source>
        <dbReference type="ARBA" id="ARBA00023180"/>
    </source>
</evidence>
<dbReference type="CDD" id="cd01098">
    <property type="entry name" value="PAN_AP_plant"/>
    <property type="match status" value="1"/>
</dbReference>
<keyword evidence="13 20" id="KW-0472">Membrane</keyword>
<dbReference type="InterPro" id="IPR001480">
    <property type="entry name" value="Bulb-type_lectin_dom"/>
</dbReference>
<evidence type="ECO:0000256" key="8">
    <source>
        <dbReference type="ARBA" id="ARBA00022734"/>
    </source>
</evidence>
<feature type="chain" id="PRO_5042874084" description="Receptor-like serine/threonine-protein kinase" evidence="21">
    <location>
        <begin position="38"/>
        <end position="872"/>
    </location>
</feature>
<evidence type="ECO:0000256" key="19">
    <source>
        <dbReference type="PIRNR" id="PIRNR000641"/>
    </source>
</evidence>
<dbReference type="GO" id="GO:0030246">
    <property type="term" value="F:carbohydrate binding"/>
    <property type="evidence" value="ECO:0007669"/>
    <property type="project" value="UniProtKB-KW"/>
</dbReference>
<keyword evidence="10 19" id="KW-0418">Kinase</keyword>
<keyword evidence="4" id="KW-0245">EGF-like domain</keyword>
<comment type="catalytic activity">
    <reaction evidence="18 19">
        <text>L-seryl-[protein] + ATP = O-phospho-L-seryl-[protein] + ADP + H(+)</text>
        <dbReference type="Rhea" id="RHEA:17989"/>
        <dbReference type="Rhea" id="RHEA-COMP:9863"/>
        <dbReference type="Rhea" id="RHEA-COMP:11604"/>
        <dbReference type="ChEBI" id="CHEBI:15378"/>
        <dbReference type="ChEBI" id="CHEBI:29999"/>
        <dbReference type="ChEBI" id="CHEBI:30616"/>
        <dbReference type="ChEBI" id="CHEBI:83421"/>
        <dbReference type="ChEBI" id="CHEBI:456216"/>
        <dbReference type="EC" id="2.7.11.1"/>
    </reaction>
</comment>
<dbReference type="AlphaFoldDB" id="A0AAN7LZ28"/>
<dbReference type="InterPro" id="IPR008271">
    <property type="entry name" value="Ser/Thr_kinase_AS"/>
</dbReference>
<keyword evidence="14" id="KW-1015">Disulfide bond</keyword>
<dbReference type="EC" id="2.7.11.1" evidence="19"/>
<feature type="transmembrane region" description="Helical" evidence="20">
    <location>
        <begin position="462"/>
        <end position="484"/>
    </location>
</feature>
<dbReference type="InterPro" id="IPR000719">
    <property type="entry name" value="Prot_kinase_dom"/>
</dbReference>
<name>A0AAN7LZ28_TRANT</name>
<comment type="subcellular location">
    <subcellularLocation>
        <location evidence="1">Cell membrane</location>
        <topology evidence="1">Single-pass type I membrane protein</topology>
    </subcellularLocation>
</comment>
<dbReference type="GO" id="GO:0004674">
    <property type="term" value="F:protein serine/threonine kinase activity"/>
    <property type="evidence" value="ECO:0007669"/>
    <property type="project" value="UniProtKB-KW"/>
</dbReference>
<evidence type="ECO:0000259" key="24">
    <source>
        <dbReference type="PROSITE" id="PS50948"/>
    </source>
</evidence>
<dbReference type="SMART" id="SM00108">
    <property type="entry name" value="B_lectin"/>
    <property type="match status" value="1"/>
</dbReference>
<evidence type="ECO:0000256" key="21">
    <source>
        <dbReference type="SAM" id="SignalP"/>
    </source>
</evidence>
<dbReference type="EMBL" id="JAXQNO010000007">
    <property type="protein sequence ID" value="KAK4793919.1"/>
    <property type="molecule type" value="Genomic_DNA"/>
</dbReference>
<evidence type="ECO:0000256" key="3">
    <source>
        <dbReference type="ARBA" id="ARBA00022527"/>
    </source>
</evidence>
<feature type="domain" description="Apple" evidence="24">
    <location>
        <begin position="363"/>
        <end position="451"/>
    </location>
</feature>
<sequence length="872" mass="96928">MGRRFPSPNDPSSFDLLFFLFFLLLFLSPSLFFTCNGQDILSKGQSLRDGETLVSSGGVFELGFFSPGNSMLRFVGIWYHNISVKSVVWVANRESPLSDKNGIFTIGSNGSLVILHSSSINTTVWSSSNSSSSSQSATSPTAILVDTGNLILYPTEDTNDSSSAIWQSHEHPSDTFLPSMEVKVSSAMGENRAFTSWKSESDPSPGNFSMGLDSRASIPQIVIWGGSSRRWRSGHWDGIIFMGIPNMTANILYGFRLTPVESDGYIYFTYTAVNSSVLTRFQMGWDGLGRKFSWDSTKNEWSLQLYEPFTQCEEYNHCGDFGVCNINSSPICSCMEGFIPKYSDEWKKGNWTGGCVRRTELQCGKNSTESGSIDEGGGDGFLLVDDVKLPDFADKVSGANNYDDCRASCLGNCSCYAFSYVTTIGCMVWSGDLIDIQRFESDGRSLYVRVAGSELGKSKVPAIVIVIVVVIGSFLLGLLIWLLWRFKEIVKEYSTTCCRSRKMEMPLFDMSTGTTDPSSEISGRHDLPGGTKQVTAADMPHFSFSAVAAATDSFSDHNKLGQGGFGPVHKGKLPGGQEIAVKRLSVKSSQGLEEFKNEIVLIAKLQHRNLVRLLGYCIKGEEKMLIYEYMPNRSLDRFIFDQSKKSLLDWRKRFRIIEGIARGLLYLHRDSRLRIIHRDLKASNILLDEEMNPKISDFGMARIFGGNQDEANTTRVVGTYGYISPEYAMEGLFSIKSDVYSFGVLILEIVSGRRNIGFRSSEHSNLIGHAWRLWEEGEVMKLVDPAIVDASSRSEVVRCVHVGMLCVQDSPAQRPTMSSVILLLESEAAALPFPSQPTYTSRRREMDSDDYFEAHHGNVSQNDITVTRLDGR</sequence>
<dbReference type="SUPFAM" id="SSF51110">
    <property type="entry name" value="alpha-D-mannose-specific plant lectins"/>
    <property type="match status" value="1"/>
</dbReference>
<evidence type="ECO:0000256" key="1">
    <source>
        <dbReference type="ARBA" id="ARBA00004251"/>
    </source>
</evidence>
<gene>
    <name evidence="25" type="ORF">SAY86_011913</name>
</gene>
<dbReference type="InterPro" id="IPR024171">
    <property type="entry name" value="SRK-like_kinase"/>
</dbReference>
<evidence type="ECO:0000256" key="5">
    <source>
        <dbReference type="ARBA" id="ARBA00022679"/>
    </source>
</evidence>
<protein>
    <recommendedName>
        <fullName evidence="19">Receptor-like serine/threonine-protein kinase</fullName>
        <ecNumber evidence="19">2.7.11.1</ecNumber>
    </recommendedName>
</protein>
<dbReference type="InterPro" id="IPR003609">
    <property type="entry name" value="Pan_app"/>
</dbReference>
<dbReference type="PROSITE" id="PS50927">
    <property type="entry name" value="BULB_LECTIN"/>
    <property type="match status" value="1"/>
</dbReference>
<evidence type="ECO:0000256" key="17">
    <source>
        <dbReference type="ARBA" id="ARBA00047899"/>
    </source>
</evidence>
<dbReference type="FunFam" id="2.90.10.10:FF:000005">
    <property type="entry name" value="G-type lectin S-receptor-like serine/threonine-protein kinase"/>
    <property type="match status" value="1"/>
</dbReference>
<dbReference type="Pfam" id="PF08276">
    <property type="entry name" value="PAN_2"/>
    <property type="match status" value="1"/>
</dbReference>
<organism evidence="25 26">
    <name type="scientific">Trapa natans</name>
    <name type="common">Water chestnut</name>
    <dbReference type="NCBI Taxonomy" id="22666"/>
    <lineage>
        <taxon>Eukaryota</taxon>
        <taxon>Viridiplantae</taxon>
        <taxon>Streptophyta</taxon>
        <taxon>Embryophyta</taxon>
        <taxon>Tracheophyta</taxon>
        <taxon>Spermatophyta</taxon>
        <taxon>Magnoliopsida</taxon>
        <taxon>eudicotyledons</taxon>
        <taxon>Gunneridae</taxon>
        <taxon>Pentapetalae</taxon>
        <taxon>rosids</taxon>
        <taxon>malvids</taxon>
        <taxon>Myrtales</taxon>
        <taxon>Lythraceae</taxon>
        <taxon>Trapa</taxon>
    </lineage>
</organism>
<evidence type="ECO:0000313" key="25">
    <source>
        <dbReference type="EMBL" id="KAK4793919.1"/>
    </source>
</evidence>
<keyword evidence="9 19" id="KW-0547">Nucleotide-binding</keyword>
<dbReference type="CDD" id="cd00028">
    <property type="entry name" value="B_lectin"/>
    <property type="match status" value="1"/>
</dbReference>
<dbReference type="InterPro" id="IPR011009">
    <property type="entry name" value="Kinase-like_dom_sf"/>
</dbReference>
<evidence type="ECO:0000256" key="14">
    <source>
        <dbReference type="ARBA" id="ARBA00023157"/>
    </source>
</evidence>
<proteinExistence type="inferred from homology"/>
<evidence type="ECO:0000256" key="9">
    <source>
        <dbReference type="ARBA" id="ARBA00022741"/>
    </source>
</evidence>
<reference evidence="25 26" key="1">
    <citation type="journal article" date="2023" name="Hortic Res">
        <title>Pangenome of water caltrop reveals structural variations and asymmetric subgenome divergence after allopolyploidization.</title>
        <authorList>
            <person name="Zhang X."/>
            <person name="Chen Y."/>
            <person name="Wang L."/>
            <person name="Yuan Y."/>
            <person name="Fang M."/>
            <person name="Shi L."/>
            <person name="Lu R."/>
            <person name="Comes H.P."/>
            <person name="Ma Y."/>
            <person name="Chen Y."/>
            <person name="Huang G."/>
            <person name="Zhou Y."/>
            <person name="Zheng Z."/>
            <person name="Qiu Y."/>
        </authorList>
    </citation>
    <scope>NUCLEOTIDE SEQUENCE [LARGE SCALE GENOMIC DNA]</scope>
    <source>
        <strain evidence="25">F231</strain>
    </source>
</reference>
<dbReference type="SMART" id="SM00473">
    <property type="entry name" value="PAN_AP"/>
    <property type="match status" value="1"/>
</dbReference>
<keyword evidence="3 19" id="KW-0723">Serine/threonine-protein kinase</keyword>
<evidence type="ECO:0000256" key="10">
    <source>
        <dbReference type="ARBA" id="ARBA00022777"/>
    </source>
</evidence>
<keyword evidence="15" id="KW-0675">Receptor</keyword>
<keyword evidence="6 20" id="KW-0812">Transmembrane</keyword>
<evidence type="ECO:0000256" key="15">
    <source>
        <dbReference type="ARBA" id="ARBA00023170"/>
    </source>
</evidence>
<dbReference type="InterPro" id="IPR001245">
    <property type="entry name" value="Ser-Thr/Tyr_kinase_cat_dom"/>
</dbReference>
<dbReference type="GO" id="GO:0005524">
    <property type="term" value="F:ATP binding"/>
    <property type="evidence" value="ECO:0007669"/>
    <property type="project" value="UniProtKB-KW"/>
</dbReference>
<dbReference type="PROSITE" id="PS50011">
    <property type="entry name" value="PROTEIN_KINASE_DOM"/>
    <property type="match status" value="1"/>
</dbReference>
<dbReference type="PROSITE" id="PS00108">
    <property type="entry name" value="PROTEIN_KINASE_ST"/>
    <property type="match status" value="1"/>
</dbReference>
<dbReference type="SMART" id="SM00220">
    <property type="entry name" value="S_TKc"/>
    <property type="match status" value="1"/>
</dbReference>